<dbReference type="Proteomes" id="UP000696413">
    <property type="component" value="Unassembled WGS sequence"/>
</dbReference>
<dbReference type="EMBL" id="JAHBOM010000011">
    <property type="protein sequence ID" value="MBU8824403.1"/>
    <property type="molecule type" value="Genomic_DNA"/>
</dbReference>
<protein>
    <recommendedName>
        <fullName evidence="3">Secreted protein</fullName>
    </recommendedName>
</protein>
<organism evidence="1 2">
    <name type="scientific">Mycolicibacterium goodii</name>
    <name type="common">Mycobacterium goodii</name>
    <dbReference type="NCBI Taxonomy" id="134601"/>
    <lineage>
        <taxon>Bacteria</taxon>
        <taxon>Bacillati</taxon>
        <taxon>Actinomycetota</taxon>
        <taxon>Actinomycetes</taxon>
        <taxon>Mycobacteriales</taxon>
        <taxon>Mycobacteriaceae</taxon>
        <taxon>Mycolicibacterium</taxon>
    </lineage>
</organism>
<name>A0ABS6HQB7_MYCGD</name>
<comment type="caution">
    <text evidence="1">The sequence shown here is derived from an EMBL/GenBank/DDBJ whole genome shotgun (WGS) entry which is preliminary data.</text>
</comment>
<accession>A0ABS6HQB7</accession>
<reference evidence="1 2" key="1">
    <citation type="submission" date="2021-05" db="EMBL/GenBank/DDBJ databases">
        <title>Draft Genome Sequences of Clinical Respiratory Isolates of Mycobacterium goodii Recovered in Ireland.</title>
        <authorList>
            <person name="Flanagan P.R."/>
            <person name="Mok S."/>
            <person name="Roycroft E."/>
            <person name="Rogers T.R."/>
            <person name="Fitzgibbon M."/>
        </authorList>
    </citation>
    <scope>NUCLEOTIDE SEQUENCE [LARGE SCALE GENOMIC DNA]</scope>
    <source>
        <strain evidence="1 2">14IE55</strain>
    </source>
</reference>
<evidence type="ECO:0008006" key="3">
    <source>
        <dbReference type="Google" id="ProtNLM"/>
    </source>
</evidence>
<dbReference type="RefSeq" id="WP_214395179.1">
    <property type="nucleotide sequence ID" value="NZ_JAHBOL010000016.1"/>
</dbReference>
<sequence>MVLLAFFVVVEVGVSGPRRVVVHSGFGGRSAVRTQILGAVVVNEAVVIELVAVELVDVRPGEGLSACCGSTGCCGPGGARWRWHYASSGLLPPRLVAFSCSAIHRSISDLR</sequence>
<gene>
    <name evidence="1" type="ORF">KL859_16185</name>
</gene>
<evidence type="ECO:0000313" key="1">
    <source>
        <dbReference type="EMBL" id="MBU8824403.1"/>
    </source>
</evidence>
<evidence type="ECO:0000313" key="2">
    <source>
        <dbReference type="Proteomes" id="UP000696413"/>
    </source>
</evidence>
<keyword evidence="2" id="KW-1185">Reference proteome</keyword>
<proteinExistence type="predicted"/>